<dbReference type="PROSITE" id="PS50835">
    <property type="entry name" value="IG_LIKE"/>
    <property type="match status" value="1"/>
</dbReference>
<dbReference type="InterPro" id="IPR036179">
    <property type="entry name" value="Ig-like_dom_sf"/>
</dbReference>
<sequence>MAKKSEVESKLINSLPKETSKKFLKEEDLTLASSSLAETVDDPRRTAPRRAGGHHLYLEEGDLPVTFKWYFNGREIRGDELGKVTSYDVRSSVYLMDKLRAENVGNYTCMVSNAAGSDTASGQLLVEGECSHMNLFLIGFFMFWWLIVSPSIDSQFEWLWWWLLFLEIPSPKGSSFPVCASQNKIEKTQKKFEEMNQQKR</sequence>
<dbReference type="InterPro" id="IPR013783">
    <property type="entry name" value="Ig-like_fold"/>
</dbReference>
<evidence type="ECO:0000256" key="1">
    <source>
        <dbReference type="SAM" id="Phobius"/>
    </source>
</evidence>
<keyword evidence="1" id="KW-0472">Membrane</keyword>
<evidence type="ECO:0000313" key="3">
    <source>
        <dbReference type="EMBL" id="GIZ02087.1"/>
    </source>
</evidence>
<name>A0AAV4Y426_CAEEX</name>
<keyword evidence="4" id="KW-1185">Reference proteome</keyword>
<dbReference type="AlphaFoldDB" id="A0AAV4Y426"/>
<gene>
    <name evidence="3" type="primary">AVEN_99020_1</name>
    <name evidence="3" type="ORF">CEXT_115231</name>
</gene>
<keyword evidence="1" id="KW-1133">Transmembrane helix</keyword>
<evidence type="ECO:0000313" key="4">
    <source>
        <dbReference type="Proteomes" id="UP001054945"/>
    </source>
</evidence>
<dbReference type="Pfam" id="PF00047">
    <property type="entry name" value="ig"/>
    <property type="match status" value="1"/>
</dbReference>
<evidence type="ECO:0000259" key="2">
    <source>
        <dbReference type="PROSITE" id="PS50835"/>
    </source>
</evidence>
<dbReference type="InterPro" id="IPR007110">
    <property type="entry name" value="Ig-like_dom"/>
</dbReference>
<dbReference type="EMBL" id="BPLR01018758">
    <property type="protein sequence ID" value="GIZ02087.1"/>
    <property type="molecule type" value="Genomic_DNA"/>
</dbReference>
<dbReference type="InterPro" id="IPR013151">
    <property type="entry name" value="Immunoglobulin_dom"/>
</dbReference>
<comment type="caution">
    <text evidence="3">The sequence shown here is derived from an EMBL/GenBank/DDBJ whole genome shotgun (WGS) entry which is preliminary data.</text>
</comment>
<keyword evidence="1" id="KW-0812">Transmembrane</keyword>
<dbReference type="Proteomes" id="UP001054945">
    <property type="component" value="Unassembled WGS sequence"/>
</dbReference>
<reference evidence="3 4" key="1">
    <citation type="submission" date="2021-06" db="EMBL/GenBank/DDBJ databases">
        <title>Caerostris extrusa draft genome.</title>
        <authorList>
            <person name="Kono N."/>
            <person name="Arakawa K."/>
        </authorList>
    </citation>
    <scope>NUCLEOTIDE SEQUENCE [LARGE SCALE GENOMIC DNA]</scope>
</reference>
<dbReference type="Gene3D" id="2.60.40.10">
    <property type="entry name" value="Immunoglobulins"/>
    <property type="match status" value="1"/>
</dbReference>
<organism evidence="3 4">
    <name type="scientific">Caerostris extrusa</name>
    <name type="common">Bark spider</name>
    <name type="synonym">Caerostris bankana</name>
    <dbReference type="NCBI Taxonomy" id="172846"/>
    <lineage>
        <taxon>Eukaryota</taxon>
        <taxon>Metazoa</taxon>
        <taxon>Ecdysozoa</taxon>
        <taxon>Arthropoda</taxon>
        <taxon>Chelicerata</taxon>
        <taxon>Arachnida</taxon>
        <taxon>Araneae</taxon>
        <taxon>Araneomorphae</taxon>
        <taxon>Entelegynae</taxon>
        <taxon>Araneoidea</taxon>
        <taxon>Araneidae</taxon>
        <taxon>Caerostris</taxon>
    </lineage>
</organism>
<feature type="transmembrane region" description="Helical" evidence="1">
    <location>
        <begin position="133"/>
        <end position="152"/>
    </location>
</feature>
<dbReference type="SUPFAM" id="SSF48726">
    <property type="entry name" value="Immunoglobulin"/>
    <property type="match status" value="1"/>
</dbReference>
<protein>
    <submittedName>
        <fullName evidence="3">Ig-like domain-containing protein</fullName>
    </submittedName>
</protein>
<accession>A0AAV4Y426</accession>
<feature type="domain" description="Ig-like" evidence="2">
    <location>
        <begin position="65"/>
        <end position="125"/>
    </location>
</feature>
<proteinExistence type="predicted"/>